<feature type="binding site" evidence="5">
    <location>
        <position position="156"/>
    </location>
    <ligand>
        <name>phosphoenolpyruvate</name>
        <dbReference type="ChEBI" id="CHEBI:58702"/>
    </ligand>
</feature>
<gene>
    <name evidence="6" type="primary">cofC_2</name>
    <name evidence="5" type="synonym">fbiD</name>
    <name evidence="7" type="ORF">HEB29_004806</name>
    <name evidence="6" type="ORF">Sfulv_50920</name>
</gene>
<dbReference type="UniPathway" id="UPA00071"/>
<evidence type="ECO:0000256" key="4">
    <source>
        <dbReference type="ARBA" id="ARBA00023134"/>
    </source>
</evidence>
<dbReference type="NCBIfam" id="TIGR03552">
    <property type="entry name" value="F420_cofC"/>
    <property type="match status" value="1"/>
</dbReference>
<comment type="similarity">
    <text evidence="5">Belongs to the CofC family.</text>
</comment>
<dbReference type="AlphaFoldDB" id="A0A7J0CCN6"/>
<comment type="catalytic activity">
    <reaction evidence="5">
        <text>phosphoenolpyruvate + GTP + H(+) = enolpyruvoyl-2-diphospho-5'-guanosine + diphosphate</text>
        <dbReference type="Rhea" id="RHEA:30519"/>
        <dbReference type="ChEBI" id="CHEBI:15378"/>
        <dbReference type="ChEBI" id="CHEBI:33019"/>
        <dbReference type="ChEBI" id="CHEBI:37565"/>
        <dbReference type="ChEBI" id="CHEBI:58702"/>
        <dbReference type="ChEBI" id="CHEBI:143701"/>
        <dbReference type="EC" id="2.7.7.105"/>
    </reaction>
</comment>
<evidence type="ECO:0000256" key="1">
    <source>
        <dbReference type="ARBA" id="ARBA00022679"/>
    </source>
</evidence>
<comment type="pathway">
    <text evidence="5">Cofactor biosynthesis; coenzyme F420 biosynthesis.</text>
</comment>
<dbReference type="InterPro" id="IPR002835">
    <property type="entry name" value="CofC"/>
</dbReference>
<dbReference type="Proteomes" id="UP000498980">
    <property type="component" value="Unassembled WGS sequence"/>
</dbReference>
<reference evidence="6 8" key="1">
    <citation type="submission" date="2020-05" db="EMBL/GenBank/DDBJ databases">
        <title>Whole genome shotgun sequence of Streptomyces fulvorobeus NBRC 15897.</title>
        <authorList>
            <person name="Komaki H."/>
            <person name="Tamura T."/>
        </authorList>
    </citation>
    <scope>NUCLEOTIDE SEQUENCE [LARGE SCALE GENOMIC DNA]</scope>
    <source>
        <strain evidence="6 8">NBRC 15897</strain>
    </source>
</reference>
<evidence type="ECO:0000256" key="5">
    <source>
        <dbReference type="HAMAP-Rule" id="MF_02114"/>
    </source>
</evidence>
<dbReference type="HAMAP" id="MF_02114">
    <property type="entry name" value="CofC"/>
    <property type="match status" value="1"/>
</dbReference>
<keyword evidence="8" id="KW-1185">Reference proteome</keyword>
<dbReference type="InterPro" id="IPR029044">
    <property type="entry name" value="Nucleotide-diphossugar_trans"/>
</dbReference>
<accession>A0A7J0CCN6</accession>
<keyword evidence="4 5" id="KW-0342">GTP-binding</keyword>
<dbReference type="PANTHER" id="PTHR40392:SF1">
    <property type="entry name" value="2-PHOSPHO-L-LACTATE GUANYLYLTRANSFERASE"/>
    <property type="match status" value="1"/>
</dbReference>
<dbReference type="RefSeq" id="WP_256669083.1">
    <property type="nucleotide sequence ID" value="NZ_BAAAUE010000013.1"/>
</dbReference>
<feature type="binding site" evidence="5">
    <location>
        <position position="153"/>
    </location>
    <ligand>
        <name>phosphoenolpyruvate</name>
        <dbReference type="ChEBI" id="CHEBI:58702"/>
    </ligand>
</feature>
<comment type="function">
    <text evidence="5">Guanylyltransferase that catalyzes the activation of phosphoenolpyruvate (PEP) as enolpyruvoyl-2-diphospho-5'-guanosine, via the condensation of PEP with GTP. It is involved in the biosynthesis of coenzyme F420, a hydride carrier cofactor.</text>
</comment>
<dbReference type="GO" id="GO:0052645">
    <property type="term" value="P:F420-0 metabolic process"/>
    <property type="evidence" value="ECO:0007669"/>
    <property type="project" value="UniProtKB-UniRule"/>
</dbReference>
<evidence type="ECO:0000313" key="8">
    <source>
        <dbReference type="Proteomes" id="UP000498980"/>
    </source>
</evidence>
<reference evidence="7 9" key="2">
    <citation type="submission" date="2020-07" db="EMBL/GenBank/DDBJ databases">
        <title>Sequencing the genomes of 1000 actinobacteria strains.</title>
        <authorList>
            <person name="Klenk H.-P."/>
        </authorList>
    </citation>
    <scope>NUCLEOTIDE SEQUENCE [LARGE SCALE GENOMIC DNA]</scope>
    <source>
        <strain evidence="7 9">DSM 41455</strain>
    </source>
</reference>
<protein>
    <recommendedName>
        <fullName evidence="5">Phosphoenolpyruvate guanylyltransferase</fullName>
        <shortName evidence="5">PEP guanylyltransferase</shortName>
        <ecNumber evidence="5">2.7.7.105</ecNumber>
    </recommendedName>
</protein>
<evidence type="ECO:0000313" key="7">
    <source>
        <dbReference type="EMBL" id="NYE43795.1"/>
    </source>
</evidence>
<dbReference type="GO" id="GO:0043814">
    <property type="term" value="F:phospholactate guanylyltransferase activity"/>
    <property type="evidence" value="ECO:0007669"/>
    <property type="project" value="InterPro"/>
</dbReference>
<keyword evidence="3 5" id="KW-0547">Nucleotide-binding</keyword>
<dbReference type="Proteomes" id="UP000530403">
    <property type="component" value="Unassembled WGS sequence"/>
</dbReference>
<dbReference type="Pfam" id="PF01983">
    <property type="entry name" value="CofC"/>
    <property type="match status" value="1"/>
</dbReference>
<dbReference type="GO" id="GO:0005525">
    <property type="term" value="F:GTP binding"/>
    <property type="evidence" value="ECO:0007669"/>
    <property type="project" value="UniProtKB-KW"/>
</dbReference>
<dbReference type="Gene3D" id="3.90.550.10">
    <property type="entry name" value="Spore Coat Polysaccharide Biosynthesis Protein SpsA, Chain A"/>
    <property type="match status" value="1"/>
</dbReference>
<dbReference type="EC" id="2.7.7.105" evidence="5"/>
<evidence type="ECO:0000313" key="9">
    <source>
        <dbReference type="Proteomes" id="UP000530403"/>
    </source>
</evidence>
<sequence length="224" mass="22835">MWSVVLPVKPFSSAKSRLAAGLGPWRRELAHAFFLDTLRAVRATTGVRTVVVVTSDPLAATQARTMGAAVCPDTPGLGLNAAVRAGAARAAALNPRGPVAVLTADLPGLRPQELAEVLAQALRHRRTFVPDHTGTGTTVLTSLVPAALSPSFGAGSARSHAASGAFSIGPAADSGLRLDVDTPEDLVLATRRGVGSFTTAVLRLREALDPTAGPAHDVAASASS</sequence>
<evidence type="ECO:0000313" key="6">
    <source>
        <dbReference type="EMBL" id="GFN00282.1"/>
    </source>
</evidence>
<name>A0A7J0CCN6_9ACTN</name>
<evidence type="ECO:0000256" key="2">
    <source>
        <dbReference type="ARBA" id="ARBA00022695"/>
    </source>
</evidence>
<dbReference type="SUPFAM" id="SSF53448">
    <property type="entry name" value="Nucleotide-diphospho-sugar transferases"/>
    <property type="match status" value="1"/>
</dbReference>
<keyword evidence="1 5" id="KW-0808">Transferase</keyword>
<keyword evidence="2 5" id="KW-0548">Nucleotidyltransferase</keyword>
<organism evidence="6 8">
    <name type="scientific">Streptomyces fulvorobeus</name>
    <dbReference type="NCBI Taxonomy" id="284028"/>
    <lineage>
        <taxon>Bacteria</taxon>
        <taxon>Bacillati</taxon>
        <taxon>Actinomycetota</taxon>
        <taxon>Actinomycetes</taxon>
        <taxon>Kitasatosporales</taxon>
        <taxon>Streptomycetaceae</taxon>
        <taxon>Streptomyces</taxon>
    </lineage>
</organism>
<evidence type="ECO:0000256" key="3">
    <source>
        <dbReference type="ARBA" id="ARBA00022741"/>
    </source>
</evidence>
<proteinExistence type="inferred from homology"/>
<comment type="caution">
    <text evidence="6">The sequence shown here is derived from an EMBL/GenBank/DDBJ whole genome shotgun (WGS) entry which is preliminary data.</text>
</comment>
<dbReference type="PANTHER" id="PTHR40392">
    <property type="entry name" value="2-PHOSPHO-L-LACTATE GUANYLYLTRANSFERASE"/>
    <property type="match status" value="1"/>
</dbReference>
<dbReference type="EMBL" id="BLWC01000001">
    <property type="protein sequence ID" value="GFN00282.1"/>
    <property type="molecule type" value="Genomic_DNA"/>
</dbReference>
<dbReference type="EMBL" id="JACCCF010000001">
    <property type="protein sequence ID" value="NYE43795.1"/>
    <property type="molecule type" value="Genomic_DNA"/>
</dbReference>
<feature type="binding site" evidence="5">
    <location>
        <position position="137"/>
    </location>
    <ligand>
        <name>phosphoenolpyruvate</name>
        <dbReference type="ChEBI" id="CHEBI:58702"/>
    </ligand>
</feature>